<organism evidence="6 7">
    <name type="scientific">Ruminococcus albus (strain ATCC 27210 / DSM 20455 / JCM 14654 / NCDO 2250 / 7)</name>
    <dbReference type="NCBI Taxonomy" id="697329"/>
    <lineage>
        <taxon>Bacteria</taxon>
        <taxon>Bacillati</taxon>
        <taxon>Bacillota</taxon>
        <taxon>Clostridia</taxon>
        <taxon>Eubacteriales</taxon>
        <taxon>Oscillospiraceae</taxon>
        <taxon>Ruminococcus</taxon>
    </lineage>
</organism>
<sequence length="301" mass="33015">MQDIRLRDANVITQRYMDSILFKERLIDSVKADISMTFLGERFSMPIFMPAFSHLGNMGGRELTGLEEYSIAAKEMNVLNFVGMMENDMFERIIRTGAKTVRIVKPYADNAKVRDQLKFAEDCGAFAVGMDIDHIFGEKGYDICVGEEMAAQTSDMIRSYIEASGLPFVIKGVLSVEDAVKCADLGAKAIIVSHHHGRLPYAVPPMMMLPDIKKALEGRGVEIIVDCGIESGADVYKSLALGADAAAIGRAMMPSLGKDGVQGVIDLFTSIGDELRYVMSFTGFADTEKIDSSALIFTNNY</sequence>
<evidence type="ECO:0000256" key="4">
    <source>
        <dbReference type="ARBA" id="ARBA00023002"/>
    </source>
</evidence>
<dbReference type="SUPFAM" id="SSF51395">
    <property type="entry name" value="FMN-linked oxidoreductases"/>
    <property type="match status" value="1"/>
</dbReference>
<dbReference type="HOGENOM" id="CLU_020639_6_0_9"/>
<evidence type="ECO:0000313" key="6">
    <source>
        <dbReference type="EMBL" id="ADU22547.1"/>
    </source>
</evidence>
<evidence type="ECO:0000256" key="2">
    <source>
        <dbReference type="ARBA" id="ARBA00022630"/>
    </source>
</evidence>
<dbReference type="STRING" id="697329.Rumal_2056"/>
<dbReference type="GO" id="GO:0016491">
    <property type="term" value="F:oxidoreductase activity"/>
    <property type="evidence" value="ECO:0007669"/>
    <property type="project" value="UniProtKB-KW"/>
</dbReference>
<dbReference type="InterPro" id="IPR000262">
    <property type="entry name" value="FMN-dep_DH"/>
</dbReference>
<feature type="domain" description="FMN hydroxy acid dehydrogenase" evidence="5">
    <location>
        <begin position="1"/>
        <end position="300"/>
    </location>
</feature>
<dbReference type="PANTHER" id="PTHR10578">
    <property type="entry name" value="S -2-HYDROXY-ACID OXIDASE-RELATED"/>
    <property type="match status" value="1"/>
</dbReference>
<dbReference type="Proteomes" id="UP000006919">
    <property type="component" value="Chromosome"/>
</dbReference>
<dbReference type="PANTHER" id="PTHR10578:SF107">
    <property type="entry name" value="2-HYDROXYACID OXIDASE 1"/>
    <property type="match status" value="1"/>
</dbReference>
<accession>E6UB01</accession>
<name>E6UB01_RUMA7</name>
<dbReference type="InterPro" id="IPR037396">
    <property type="entry name" value="FMN_HAD"/>
</dbReference>
<dbReference type="Gene3D" id="3.20.20.70">
    <property type="entry name" value="Aldolase class I"/>
    <property type="match status" value="1"/>
</dbReference>
<comment type="cofactor">
    <cofactor evidence="1">
        <name>FMN</name>
        <dbReference type="ChEBI" id="CHEBI:58210"/>
    </cofactor>
</comment>
<protein>
    <submittedName>
        <fullName evidence="6">Ferredoxin-dependent glutamate synthase</fullName>
    </submittedName>
</protein>
<dbReference type="PROSITE" id="PS51349">
    <property type="entry name" value="FMN_HYDROXY_ACID_DH_2"/>
    <property type="match status" value="1"/>
</dbReference>
<evidence type="ECO:0000259" key="5">
    <source>
        <dbReference type="PROSITE" id="PS51349"/>
    </source>
</evidence>
<dbReference type="RefSeq" id="WP_013498705.1">
    <property type="nucleotide sequence ID" value="NC_014833.1"/>
</dbReference>
<proteinExistence type="predicted"/>
<evidence type="ECO:0000313" key="7">
    <source>
        <dbReference type="Proteomes" id="UP000006919"/>
    </source>
</evidence>
<gene>
    <name evidence="6" type="ordered locus">Rumal_2056</name>
</gene>
<dbReference type="KEGG" id="ral:Rumal_2056"/>
<dbReference type="EMBL" id="CP002403">
    <property type="protein sequence ID" value="ADU22547.1"/>
    <property type="molecule type" value="Genomic_DNA"/>
</dbReference>
<keyword evidence="3" id="KW-0288">FMN</keyword>
<dbReference type="InterPro" id="IPR013785">
    <property type="entry name" value="Aldolase_TIM"/>
</dbReference>
<dbReference type="eggNOG" id="COG1304">
    <property type="taxonomic scope" value="Bacteria"/>
</dbReference>
<dbReference type="OrthoDB" id="9770452at2"/>
<dbReference type="AlphaFoldDB" id="E6UB01"/>
<keyword evidence="2" id="KW-0285">Flavoprotein</keyword>
<dbReference type="Pfam" id="PF01070">
    <property type="entry name" value="FMN_dh"/>
    <property type="match status" value="2"/>
</dbReference>
<evidence type="ECO:0000256" key="1">
    <source>
        <dbReference type="ARBA" id="ARBA00001917"/>
    </source>
</evidence>
<keyword evidence="4" id="KW-0560">Oxidoreductase</keyword>
<reference evidence="6 7" key="1">
    <citation type="journal article" date="2011" name="J. Bacteriol.">
        <title>Complete genome of the cellulolytic ruminal bacterium Ruminococcus albus 7.</title>
        <authorList>
            <person name="Suen G."/>
            <person name="Stevenson D.M."/>
            <person name="Bruce D.C."/>
            <person name="Chertkov O."/>
            <person name="Copeland A."/>
            <person name="Cheng J.F."/>
            <person name="Detter C."/>
            <person name="Detter J.C."/>
            <person name="Goodwin L.A."/>
            <person name="Han C.S."/>
            <person name="Hauser L.J."/>
            <person name="Ivanova N.N."/>
            <person name="Kyrpides N.C."/>
            <person name="Land M.L."/>
            <person name="Lapidus A."/>
            <person name="Lucas S."/>
            <person name="Ovchinnikova G."/>
            <person name="Pitluck S."/>
            <person name="Tapia R."/>
            <person name="Woyke T."/>
            <person name="Boyum J."/>
            <person name="Mead D."/>
            <person name="Weimer P.J."/>
        </authorList>
    </citation>
    <scope>NUCLEOTIDE SEQUENCE [LARGE SCALE GENOMIC DNA]</scope>
    <source>
        <strain evidence="7">ATCC 27210 / DSM 20455 / JCM 14654 / NCDO 2250 / 7</strain>
    </source>
</reference>
<evidence type="ECO:0000256" key="3">
    <source>
        <dbReference type="ARBA" id="ARBA00022643"/>
    </source>
</evidence>